<dbReference type="AlphaFoldDB" id="A0A1H8B751"/>
<dbReference type="STRING" id="474960.SAMN05216180_1744"/>
<reference evidence="1 2" key="1">
    <citation type="submission" date="2016-10" db="EMBL/GenBank/DDBJ databases">
        <authorList>
            <person name="de Groot N.N."/>
        </authorList>
    </citation>
    <scope>NUCLEOTIDE SEQUENCE [LARGE SCALE GENOMIC DNA]</scope>
    <source>
        <strain evidence="1 2">CGMCC 1.5070</strain>
    </source>
</reference>
<dbReference type="OrthoDB" id="5454254at2"/>
<organism evidence="1 2">
    <name type="scientific">Hydrogenoanaerobacterium saccharovorans</name>
    <dbReference type="NCBI Taxonomy" id="474960"/>
    <lineage>
        <taxon>Bacteria</taxon>
        <taxon>Bacillati</taxon>
        <taxon>Bacillota</taxon>
        <taxon>Clostridia</taxon>
        <taxon>Eubacteriales</taxon>
        <taxon>Oscillospiraceae</taxon>
        <taxon>Hydrogenoanaerobacterium</taxon>
    </lineage>
</organism>
<sequence>MSNIKNTAKISEEKIDINRAQIEHRATWMGLIYDEAEKAGLDAEGLTRKAIKRCGGIHGAGFKAACKDPNNCEDFKDAFLGEIGIKTFEMDNIKATYDDVSVDFHYCALVNAWKKLGFSDERCAKLCDIAMDGDRGIAEAMGLKLDLTDTIAKGCDCCKLHFHK</sequence>
<dbReference type="Proteomes" id="UP000199158">
    <property type="component" value="Unassembled WGS sequence"/>
</dbReference>
<protein>
    <submittedName>
        <fullName evidence="1">L-2-amino-thiazoline-4-carboxylic acid hydrolase</fullName>
    </submittedName>
</protein>
<gene>
    <name evidence="1" type="ORF">SAMN05216180_1744</name>
</gene>
<dbReference type="Pfam" id="PF14196">
    <property type="entry name" value="ATC_hydrolase"/>
    <property type="match status" value="1"/>
</dbReference>
<dbReference type="GO" id="GO:0016787">
    <property type="term" value="F:hydrolase activity"/>
    <property type="evidence" value="ECO:0007669"/>
    <property type="project" value="UniProtKB-KW"/>
</dbReference>
<proteinExistence type="predicted"/>
<dbReference type="RefSeq" id="WP_092753621.1">
    <property type="nucleotide sequence ID" value="NZ_FOCG01000001.1"/>
</dbReference>
<name>A0A1H8B751_9FIRM</name>
<accession>A0A1H8B751</accession>
<dbReference type="EMBL" id="FOCG01000001">
    <property type="protein sequence ID" value="SEM78556.1"/>
    <property type="molecule type" value="Genomic_DNA"/>
</dbReference>
<keyword evidence="2" id="KW-1185">Reference proteome</keyword>
<keyword evidence="1" id="KW-0378">Hydrolase</keyword>
<evidence type="ECO:0000313" key="2">
    <source>
        <dbReference type="Proteomes" id="UP000199158"/>
    </source>
</evidence>
<evidence type="ECO:0000313" key="1">
    <source>
        <dbReference type="EMBL" id="SEM78556.1"/>
    </source>
</evidence>
<dbReference type="InterPro" id="IPR026002">
    <property type="entry name" value="ATC_hydrolase-like"/>
</dbReference>